<protein>
    <recommendedName>
        <fullName evidence="5 6">Peptidyl-tRNA hydrolase</fullName>
        <shortName evidence="6">Pth</shortName>
        <ecNumber evidence="1 6">3.1.1.29</ecNumber>
    </recommendedName>
</protein>
<comment type="function">
    <text evidence="6">Catalyzes the release of premature peptidyl moieties from peptidyl-tRNA molecules trapped in stalled 50S ribosomal subunits, and thus maintains levels of free tRNAs and 50S ribosomes.</text>
</comment>
<dbReference type="CDD" id="cd00462">
    <property type="entry name" value="PTH"/>
    <property type="match status" value="1"/>
</dbReference>
<dbReference type="PANTHER" id="PTHR17224">
    <property type="entry name" value="PEPTIDYL-TRNA HYDROLASE"/>
    <property type="match status" value="1"/>
</dbReference>
<dbReference type="GO" id="GO:0006515">
    <property type="term" value="P:protein quality control for misfolded or incompletely synthesized proteins"/>
    <property type="evidence" value="ECO:0007669"/>
    <property type="project" value="UniProtKB-UniRule"/>
</dbReference>
<feature type="site" description="Discriminates between blocked and unblocked aminoacyl-tRNA" evidence="6">
    <location>
        <position position="14"/>
    </location>
</feature>
<evidence type="ECO:0000256" key="2">
    <source>
        <dbReference type="ARBA" id="ARBA00022555"/>
    </source>
</evidence>
<name>A0A090D1I8_9BACT</name>
<evidence type="ECO:0000313" key="8">
    <source>
        <dbReference type="Proteomes" id="UP000031552"/>
    </source>
</evidence>
<dbReference type="GO" id="GO:0005737">
    <property type="term" value="C:cytoplasm"/>
    <property type="evidence" value="ECO:0007669"/>
    <property type="project" value="UniProtKB-SubCell"/>
</dbReference>
<dbReference type="GO" id="GO:0000049">
    <property type="term" value="F:tRNA binding"/>
    <property type="evidence" value="ECO:0007669"/>
    <property type="project" value="UniProtKB-UniRule"/>
</dbReference>
<comment type="similarity">
    <text evidence="6">Belongs to the PTH family.</text>
</comment>
<dbReference type="eggNOG" id="COG0193">
    <property type="taxonomic scope" value="Bacteria"/>
</dbReference>
<evidence type="ECO:0000256" key="4">
    <source>
        <dbReference type="ARBA" id="ARBA00022884"/>
    </source>
</evidence>
<evidence type="ECO:0000256" key="5">
    <source>
        <dbReference type="ARBA" id="ARBA00050038"/>
    </source>
</evidence>
<keyword evidence="8" id="KW-1185">Reference proteome</keyword>
<dbReference type="Gene3D" id="3.40.50.1470">
    <property type="entry name" value="Peptidyl-tRNA hydrolase"/>
    <property type="match status" value="1"/>
</dbReference>
<dbReference type="RefSeq" id="WP_053331801.1">
    <property type="nucleotide sequence ID" value="NZ_CCEJ010000004.1"/>
</dbReference>
<comment type="catalytic activity">
    <reaction evidence="6">
        <text>an N-acyl-L-alpha-aminoacyl-tRNA + H2O = an N-acyl-L-amino acid + a tRNA + H(+)</text>
        <dbReference type="Rhea" id="RHEA:54448"/>
        <dbReference type="Rhea" id="RHEA-COMP:10123"/>
        <dbReference type="Rhea" id="RHEA-COMP:13883"/>
        <dbReference type="ChEBI" id="CHEBI:15377"/>
        <dbReference type="ChEBI" id="CHEBI:15378"/>
        <dbReference type="ChEBI" id="CHEBI:59874"/>
        <dbReference type="ChEBI" id="CHEBI:78442"/>
        <dbReference type="ChEBI" id="CHEBI:138191"/>
        <dbReference type="EC" id="3.1.1.29"/>
    </reaction>
</comment>
<reference evidence="7" key="1">
    <citation type="submission" date="2013-12" db="EMBL/GenBank/DDBJ databases">
        <authorList>
            <person name="Linke B."/>
        </authorList>
    </citation>
    <scope>NUCLEOTIDE SEQUENCE [LARGE SCALE GENOMIC DNA]</scope>
    <source>
        <strain evidence="7">CRIB-18</strain>
    </source>
</reference>
<dbReference type="FunFam" id="3.40.50.1470:FF:000001">
    <property type="entry name" value="Peptidyl-tRNA hydrolase"/>
    <property type="match status" value="1"/>
</dbReference>
<dbReference type="PANTHER" id="PTHR17224:SF1">
    <property type="entry name" value="PEPTIDYL-TRNA HYDROLASE"/>
    <property type="match status" value="1"/>
</dbReference>
<gene>
    <name evidence="6 7" type="primary">pth</name>
    <name evidence="7" type="ORF">CSEC_1023</name>
</gene>
<sequence length="210" mass="23497">MNKAGFQVFIGLGNPGVQYRDTRHNIGERVLKFFASEMGWQFKYEKEFVAEVAVGNYQGNKIYLLFPHTYMNESGQSVRRFLDYFKIPKEGLVCIQDDVSLPFGALRIRKAGGSGGHNGLGSIEAHLGTQDYVRLKVGVGAQEKGRNLADHVLGRFTAEESQETPALLKKGSEVLKRLLSEDIQKVMNDVNKIIKQSNKDLPCEGQENCQ</sequence>
<comment type="subcellular location">
    <subcellularLocation>
        <location evidence="6">Cytoplasm</location>
    </subcellularLocation>
</comment>
<dbReference type="SUPFAM" id="SSF53178">
    <property type="entry name" value="Peptidyl-tRNA hydrolase-like"/>
    <property type="match status" value="1"/>
</dbReference>
<proteinExistence type="inferred from homology"/>
<organism evidence="7 8">
    <name type="scientific">Candidatus Criblamydia sequanensis CRIB-18</name>
    <dbReference type="NCBI Taxonomy" id="1437425"/>
    <lineage>
        <taxon>Bacteria</taxon>
        <taxon>Pseudomonadati</taxon>
        <taxon>Chlamydiota</taxon>
        <taxon>Chlamydiia</taxon>
        <taxon>Parachlamydiales</taxon>
        <taxon>Candidatus Criblamydiaceae</taxon>
        <taxon>Candidatus Criblamydia</taxon>
    </lineage>
</organism>
<dbReference type="GO" id="GO:0072344">
    <property type="term" value="P:rescue of stalled ribosome"/>
    <property type="evidence" value="ECO:0007669"/>
    <property type="project" value="UniProtKB-UniRule"/>
</dbReference>
<keyword evidence="6" id="KW-0963">Cytoplasm</keyword>
<dbReference type="EMBL" id="CCEJ010000004">
    <property type="protein sequence ID" value="CDR33850.1"/>
    <property type="molecule type" value="Genomic_DNA"/>
</dbReference>
<comment type="caution">
    <text evidence="7">The sequence shown here is derived from an EMBL/GenBank/DDBJ whole genome shotgun (WGS) entry which is preliminary data.</text>
</comment>
<evidence type="ECO:0000256" key="1">
    <source>
        <dbReference type="ARBA" id="ARBA00013260"/>
    </source>
</evidence>
<dbReference type="GO" id="GO:0004045">
    <property type="term" value="F:peptidyl-tRNA hydrolase activity"/>
    <property type="evidence" value="ECO:0007669"/>
    <property type="project" value="UniProtKB-UniRule"/>
</dbReference>
<comment type="subunit">
    <text evidence="6">Monomer.</text>
</comment>
<feature type="binding site" evidence="6">
    <location>
        <position position="19"/>
    </location>
    <ligand>
        <name>tRNA</name>
        <dbReference type="ChEBI" id="CHEBI:17843"/>
    </ligand>
</feature>
<feature type="binding site" evidence="6">
    <location>
        <position position="72"/>
    </location>
    <ligand>
        <name>tRNA</name>
        <dbReference type="ChEBI" id="CHEBI:17843"/>
    </ligand>
</feature>
<dbReference type="NCBIfam" id="TIGR00447">
    <property type="entry name" value="pth"/>
    <property type="match status" value="1"/>
</dbReference>
<feature type="site" description="Stabilizes the basic form of H active site to accept a proton" evidence="6">
    <location>
        <position position="97"/>
    </location>
</feature>
<evidence type="ECO:0000313" key="7">
    <source>
        <dbReference type="EMBL" id="CDR33850.1"/>
    </source>
</evidence>
<dbReference type="InterPro" id="IPR036416">
    <property type="entry name" value="Pept_tRNA_hydro_sf"/>
</dbReference>
<evidence type="ECO:0000256" key="6">
    <source>
        <dbReference type="HAMAP-Rule" id="MF_00083"/>
    </source>
</evidence>
<dbReference type="InterPro" id="IPR001328">
    <property type="entry name" value="Pept_tRNA_hydro"/>
</dbReference>
<comment type="function">
    <text evidence="6">Hydrolyzes ribosome-free peptidyl-tRNAs (with 1 or more amino acids incorporated), which drop off the ribosome during protein synthesis, or as a result of ribosome stalling.</text>
</comment>
<reference evidence="7" key="2">
    <citation type="submission" date="2014-09" db="EMBL/GenBank/DDBJ databases">
        <title>Criblamydia sequanensis harbors a mega-plasmid encoding arsenite resistance.</title>
        <authorList>
            <person name="Bertelli C."/>
            <person name="Goesmann A."/>
            <person name="Greub G."/>
        </authorList>
    </citation>
    <scope>NUCLEOTIDE SEQUENCE [LARGE SCALE GENOMIC DNA]</scope>
    <source>
        <strain evidence="7">CRIB-18</strain>
    </source>
</reference>
<dbReference type="AlphaFoldDB" id="A0A090D1I8"/>
<dbReference type="HAMAP" id="MF_00083">
    <property type="entry name" value="Pept_tRNA_hydro_bact"/>
    <property type="match status" value="1"/>
</dbReference>
<feature type="binding site" evidence="6">
    <location>
        <position position="70"/>
    </location>
    <ligand>
        <name>tRNA</name>
        <dbReference type="ChEBI" id="CHEBI:17843"/>
    </ligand>
</feature>
<feature type="binding site" evidence="6">
    <location>
        <position position="118"/>
    </location>
    <ligand>
        <name>tRNA</name>
        <dbReference type="ChEBI" id="CHEBI:17843"/>
    </ligand>
</feature>
<dbReference type="Pfam" id="PF01195">
    <property type="entry name" value="Pept_tRNA_hydro"/>
    <property type="match status" value="1"/>
</dbReference>
<keyword evidence="3 6" id="KW-0378">Hydrolase</keyword>
<feature type="active site" description="Proton acceptor" evidence="6">
    <location>
        <position position="24"/>
    </location>
</feature>
<dbReference type="STRING" id="1437425.CSEC_1023"/>
<dbReference type="OrthoDB" id="9800507at2"/>
<dbReference type="EC" id="3.1.1.29" evidence="1 6"/>
<keyword evidence="4 6" id="KW-0694">RNA-binding</keyword>
<dbReference type="Proteomes" id="UP000031552">
    <property type="component" value="Unassembled WGS sequence"/>
</dbReference>
<evidence type="ECO:0000256" key="3">
    <source>
        <dbReference type="ARBA" id="ARBA00022801"/>
    </source>
</evidence>
<keyword evidence="2 6" id="KW-0820">tRNA-binding</keyword>
<accession>A0A090D1I8</accession>